<dbReference type="InterPro" id="IPR014718">
    <property type="entry name" value="GH-type_carb-bd"/>
</dbReference>
<dbReference type="InterPro" id="IPR018052">
    <property type="entry name" value="Ald1_epimerase_CS"/>
</dbReference>
<comment type="similarity">
    <text evidence="3 8">Belongs to the aldose epimerase family.</text>
</comment>
<dbReference type="PROSITE" id="PS00545">
    <property type="entry name" value="ALDOSE_1_EPIMERASE"/>
    <property type="match status" value="1"/>
</dbReference>
<evidence type="ECO:0000256" key="4">
    <source>
        <dbReference type="ARBA" id="ARBA00013185"/>
    </source>
</evidence>
<proteinExistence type="inferred from homology"/>
<evidence type="ECO:0000256" key="1">
    <source>
        <dbReference type="ARBA" id="ARBA00001614"/>
    </source>
</evidence>
<evidence type="ECO:0000256" key="8">
    <source>
        <dbReference type="PIRNR" id="PIRNR005096"/>
    </source>
</evidence>
<dbReference type="Pfam" id="PF01263">
    <property type="entry name" value="Aldose_epim"/>
    <property type="match status" value="1"/>
</dbReference>
<organism evidence="9 10">
    <name type="scientific">Exiguobacterium aurantiacum</name>
    <dbReference type="NCBI Taxonomy" id="33987"/>
    <lineage>
        <taxon>Bacteria</taxon>
        <taxon>Bacillati</taxon>
        <taxon>Bacillota</taxon>
        <taxon>Bacilli</taxon>
        <taxon>Bacillales</taxon>
        <taxon>Bacillales Family XII. Incertae Sedis</taxon>
        <taxon>Exiguobacterium</taxon>
    </lineage>
</organism>
<dbReference type="CDD" id="cd09019">
    <property type="entry name" value="galactose_mutarotase_like"/>
    <property type="match status" value="1"/>
</dbReference>
<evidence type="ECO:0000256" key="7">
    <source>
        <dbReference type="ARBA" id="ARBA00023277"/>
    </source>
</evidence>
<dbReference type="EC" id="5.1.3.3" evidence="4 8"/>
<dbReference type="Gene3D" id="2.70.98.10">
    <property type="match status" value="1"/>
</dbReference>
<reference evidence="9" key="1">
    <citation type="submission" date="2022-07" db="EMBL/GenBank/DDBJ databases">
        <title>Complete genome of CX2.</title>
        <authorList>
            <person name="Cao G."/>
        </authorList>
    </citation>
    <scope>NUCLEOTIDE SEQUENCE</scope>
    <source>
        <strain evidence="9">CX2</strain>
    </source>
</reference>
<keyword evidence="10" id="KW-1185">Reference proteome</keyword>
<evidence type="ECO:0000256" key="6">
    <source>
        <dbReference type="ARBA" id="ARBA00023235"/>
    </source>
</evidence>
<dbReference type="InterPro" id="IPR015443">
    <property type="entry name" value="Aldose_1-epimerase"/>
</dbReference>
<dbReference type="PANTHER" id="PTHR10091">
    <property type="entry name" value="ALDOSE-1-EPIMERASE"/>
    <property type="match status" value="1"/>
</dbReference>
<evidence type="ECO:0000256" key="5">
    <source>
        <dbReference type="ARBA" id="ARBA00014165"/>
    </source>
</evidence>
<dbReference type="InterPro" id="IPR008183">
    <property type="entry name" value="Aldose_1/G6P_1-epimerase"/>
</dbReference>
<comment type="catalytic activity">
    <reaction evidence="1 8">
        <text>alpha-D-glucose = beta-D-glucose</text>
        <dbReference type="Rhea" id="RHEA:10264"/>
        <dbReference type="ChEBI" id="CHEBI:15903"/>
        <dbReference type="ChEBI" id="CHEBI:17925"/>
        <dbReference type="EC" id="5.1.3.3"/>
    </reaction>
</comment>
<evidence type="ECO:0000313" key="10">
    <source>
        <dbReference type="Proteomes" id="UP001060325"/>
    </source>
</evidence>
<dbReference type="SUPFAM" id="SSF74650">
    <property type="entry name" value="Galactose mutarotase-like"/>
    <property type="match status" value="1"/>
</dbReference>
<dbReference type="InterPro" id="IPR011013">
    <property type="entry name" value="Gal_mutarotase_sf_dom"/>
</dbReference>
<keyword evidence="7 8" id="KW-0119">Carbohydrate metabolism</keyword>
<dbReference type="RefSeq" id="WP_255178094.1">
    <property type="nucleotide sequence ID" value="NZ_CP101462.1"/>
</dbReference>
<evidence type="ECO:0000313" key="9">
    <source>
        <dbReference type="EMBL" id="UTT43735.1"/>
    </source>
</evidence>
<sequence>MNYTSDHYGTVDGIPVSRHRVSTDSFSFSCIDYGCTITEIAVPDQLGNIENVVLALDSLEEYVCHDYYLGCVVGRVAGRIENGQFTLDGQTVHLPLNDGPNHLHGDHFHKVVWNPSIEQTDDGVTIRFERSFPHGHHGYPGNIDVSVEYMINPHAVAIRYEAKTDAPTVMNMTNHTYFNLSGTSMPISDHTLQLMSDSFYELDETLIPRRVKSVMTSRAFDFREAKRIEDGLNDTDAQLDLAGGFDHPFCLPQTERPQIELRHASGRRLSVHTTEPCVVFYSGNMLPNGLRRTGLCLETQQAPNLLDPRSVLRPGETYVSETTWTFAP</sequence>
<dbReference type="InterPro" id="IPR047215">
    <property type="entry name" value="Galactose_mutarotase-like"/>
</dbReference>
<dbReference type="Proteomes" id="UP001060325">
    <property type="component" value="Chromosome"/>
</dbReference>
<dbReference type="EMBL" id="CP101462">
    <property type="protein sequence ID" value="UTT43735.1"/>
    <property type="molecule type" value="Genomic_DNA"/>
</dbReference>
<name>A0ABY5FQE2_9BACL</name>
<keyword evidence="6 8" id="KW-0413">Isomerase</keyword>
<dbReference type="PIRSF" id="PIRSF005096">
    <property type="entry name" value="GALM"/>
    <property type="match status" value="1"/>
</dbReference>
<comment type="pathway">
    <text evidence="2 8">Carbohydrate metabolism; hexose metabolism.</text>
</comment>
<protein>
    <recommendedName>
        <fullName evidence="5 8">Aldose 1-epimerase</fullName>
        <ecNumber evidence="4 8">5.1.3.3</ecNumber>
    </recommendedName>
</protein>
<gene>
    <name evidence="9" type="ORF">NMQ00_04320</name>
</gene>
<accession>A0ABY5FQE2</accession>
<evidence type="ECO:0000256" key="2">
    <source>
        <dbReference type="ARBA" id="ARBA00005028"/>
    </source>
</evidence>
<dbReference type="PANTHER" id="PTHR10091:SF0">
    <property type="entry name" value="GALACTOSE MUTAROTASE"/>
    <property type="match status" value="1"/>
</dbReference>
<evidence type="ECO:0000256" key="3">
    <source>
        <dbReference type="ARBA" id="ARBA00006206"/>
    </source>
</evidence>